<dbReference type="PANTHER" id="PTHR42754">
    <property type="entry name" value="ENDOGLUCANASE"/>
    <property type="match status" value="1"/>
</dbReference>
<feature type="domain" description="BIG2" evidence="3">
    <location>
        <begin position="410"/>
        <end position="491"/>
    </location>
</feature>
<keyword evidence="2" id="KW-0732">Signal</keyword>
<dbReference type="AlphaFoldDB" id="A0A839TYE1"/>
<protein>
    <recommendedName>
        <fullName evidence="3">BIG2 domain-containing protein</fullName>
    </recommendedName>
</protein>
<dbReference type="InterPro" id="IPR008964">
    <property type="entry name" value="Invasin/intimin_cell_adhesion"/>
</dbReference>
<dbReference type="InterPro" id="IPR011047">
    <property type="entry name" value="Quinoprotein_ADH-like_sf"/>
</dbReference>
<comment type="caution">
    <text evidence="4">The sequence shown here is derived from an EMBL/GenBank/DDBJ whole genome shotgun (WGS) entry which is preliminary data.</text>
</comment>
<evidence type="ECO:0000256" key="2">
    <source>
        <dbReference type="SAM" id="SignalP"/>
    </source>
</evidence>
<evidence type="ECO:0000313" key="5">
    <source>
        <dbReference type="Proteomes" id="UP000517523"/>
    </source>
</evidence>
<dbReference type="Proteomes" id="UP000517523">
    <property type="component" value="Unassembled WGS sequence"/>
</dbReference>
<reference evidence="4 5" key="1">
    <citation type="submission" date="2020-08" db="EMBL/GenBank/DDBJ databases">
        <title>Genomic Encyclopedia of Type Strains, Phase III (KMG-III): the genomes of soil and plant-associated and newly described type strains.</title>
        <authorList>
            <person name="Whitman W."/>
        </authorList>
    </citation>
    <scope>NUCLEOTIDE SEQUENCE [LARGE SCALE GENOMIC DNA]</scope>
    <source>
        <strain evidence="4 5">CECT 5831</strain>
    </source>
</reference>
<evidence type="ECO:0000256" key="1">
    <source>
        <dbReference type="SAM" id="MobiDB-lite"/>
    </source>
</evidence>
<dbReference type="SUPFAM" id="SSF49373">
    <property type="entry name" value="Invasin/intimin cell-adhesion fragments"/>
    <property type="match status" value="2"/>
</dbReference>
<organism evidence="4 5">
    <name type="scientific">Paenibacillus rhizosphaerae</name>
    <dbReference type="NCBI Taxonomy" id="297318"/>
    <lineage>
        <taxon>Bacteria</taxon>
        <taxon>Bacillati</taxon>
        <taxon>Bacillota</taxon>
        <taxon>Bacilli</taxon>
        <taxon>Bacillales</taxon>
        <taxon>Paenibacillaceae</taxon>
        <taxon>Paenibacillus</taxon>
    </lineage>
</organism>
<feature type="chain" id="PRO_5032431959" description="BIG2 domain-containing protein" evidence="2">
    <location>
        <begin position="30"/>
        <end position="615"/>
    </location>
</feature>
<dbReference type="Gene3D" id="2.60.40.1080">
    <property type="match status" value="2"/>
</dbReference>
<evidence type="ECO:0000259" key="3">
    <source>
        <dbReference type="SMART" id="SM00635"/>
    </source>
</evidence>
<dbReference type="InterPro" id="IPR003343">
    <property type="entry name" value="Big_2"/>
</dbReference>
<proteinExistence type="predicted"/>
<dbReference type="SMART" id="SM00635">
    <property type="entry name" value="BID_2"/>
    <property type="match status" value="2"/>
</dbReference>
<name>A0A839TYE1_9BACL</name>
<dbReference type="RefSeq" id="WP_183587372.1">
    <property type="nucleotide sequence ID" value="NZ_JACHXJ010000009.1"/>
</dbReference>
<feature type="signal peptide" evidence="2">
    <location>
        <begin position="1"/>
        <end position="29"/>
    </location>
</feature>
<feature type="domain" description="BIG2" evidence="3">
    <location>
        <begin position="503"/>
        <end position="585"/>
    </location>
</feature>
<sequence length="615" mass="67069">MNRTFWRLWTACTAGLLLMFGLLPGFSLAAAEPTRSAIEWSRDYGSQSSGEGVIPTSDGGYLALGDIYDSYQKAYVVKLDGDGQVEWEQKLAYYDWGSSTAYRAIETKDGGYLIAGNTAEEFEPIRQLFLIRLDASGNVVWQKVLDNQGYDSNPKSIVETEDGSFLIAGSGIVHWVAYDRAYITKIDRSGNTLWYNQYNFSGSDYFTDLIPASDGGYIAVGHAGMVEYESREHDAMLVMKIDEQGKEVWSKQSVEPRSGWTAYSVIPAEDGGYMILSRKSVNGNGVPVLTKADLTGQVQWEKTYPDGANSQNFNRLVQTEEGYAMLGEHVTYLDWSSEWKHQYGVLSVDRNGGLISRELFKGPPIYRVGTPSGTPDGGYIFPGTVQRGDGAKFQLMKLTPPADQPPAERTMTGIAFLEKEKKLKTGSSVSTVLQAVYDDGTGSDLSNAAVYVSGDAAIAEVDALGRIAGKEPGNTYVEASYEGCTARLNVTVLPEDTDEYDPLNGYLELDSFQYSLSEGSTLDIKVFLHDYSTQTKSDITKQVQFSSSHPDIAEVDEEGNLIGHKPGLTQISAQYRGGRTAASVQVVRAAAPIGNDLPDQGGTDSGADLENAVEE</sequence>
<dbReference type="EMBL" id="JACHXJ010000009">
    <property type="protein sequence ID" value="MBB3131905.1"/>
    <property type="molecule type" value="Genomic_DNA"/>
</dbReference>
<accession>A0A839TYE1</accession>
<feature type="region of interest" description="Disordered" evidence="1">
    <location>
        <begin position="593"/>
        <end position="615"/>
    </location>
</feature>
<dbReference type="SUPFAM" id="SSF50998">
    <property type="entry name" value="Quinoprotein alcohol dehydrogenase-like"/>
    <property type="match status" value="1"/>
</dbReference>
<evidence type="ECO:0000313" key="4">
    <source>
        <dbReference type="EMBL" id="MBB3131905.1"/>
    </source>
</evidence>
<gene>
    <name evidence="4" type="ORF">FHS19_006631</name>
</gene>
<dbReference type="PANTHER" id="PTHR42754:SF1">
    <property type="entry name" value="LIPOPROTEIN"/>
    <property type="match status" value="1"/>
</dbReference>